<organism evidence="2 3">
    <name type="scientific">Vicia faba</name>
    <name type="common">Broad bean</name>
    <name type="synonym">Faba vulgaris</name>
    <dbReference type="NCBI Taxonomy" id="3906"/>
    <lineage>
        <taxon>Eukaryota</taxon>
        <taxon>Viridiplantae</taxon>
        <taxon>Streptophyta</taxon>
        <taxon>Embryophyta</taxon>
        <taxon>Tracheophyta</taxon>
        <taxon>Spermatophyta</taxon>
        <taxon>Magnoliopsida</taxon>
        <taxon>eudicotyledons</taxon>
        <taxon>Gunneridae</taxon>
        <taxon>Pentapetalae</taxon>
        <taxon>rosids</taxon>
        <taxon>fabids</taxon>
        <taxon>Fabales</taxon>
        <taxon>Fabaceae</taxon>
        <taxon>Papilionoideae</taxon>
        <taxon>50 kb inversion clade</taxon>
        <taxon>NPAAA clade</taxon>
        <taxon>Hologalegina</taxon>
        <taxon>IRL clade</taxon>
        <taxon>Fabeae</taxon>
        <taxon>Vicia</taxon>
    </lineage>
</organism>
<feature type="region of interest" description="Disordered" evidence="1">
    <location>
        <begin position="189"/>
        <end position="217"/>
    </location>
</feature>
<proteinExistence type="predicted"/>
<keyword evidence="3" id="KW-1185">Reference proteome</keyword>
<evidence type="ECO:0000256" key="1">
    <source>
        <dbReference type="SAM" id="MobiDB-lite"/>
    </source>
</evidence>
<reference evidence="2 3" key="1">
    <citation type="submission" date="2023-01" db="EMBL/GenBank/DDBJ databases">
        <authorList>
            <person name="Kreplak J."/>
        </authorList>
    </citation>
    <scope>NUCLEOTIDE SEQUENCE [LARGE SCALE GENOMIC DNA]</scope>
</reference>
<dbReference type="AlphaFoldDB" id="A0AAV0YCL9"/>
<evidence type="ECO:0000313" key="2">
    <source>
        <dbReference type="EMBL" id="CAI8583676.1"/>
    </source>
</evidence>
<sequence>MWDAARNEFGSIDSTGYLEVADLSLDEPGLEVLLTAANKRKFEFDSHSGCNSKRHTLARPNNMNINIVDVNEVFRQLRLARYGEGSFDKFRDWKDTNLWKDLLRVLIEQRHLPINLGSLFFVVSDYARSYAMDPHMEWLTDESLKRDVAAVFKLEPLADQKGCLSIEQLEVVMQNMKNTGLLVSDEQVGETSFNSGGRSGGKNPVKRLRGRSSTSSGERRLKCSENFEELGNILQLTLVYRDACHALFFISKQLNVLGMLLVIGMEERENISKQLTRLFDTDQLSARQVNDTINNFFPETGQMMVRARMWSKMSEAKQVAFIKDFSPSTK</sequence>
<name>A0AAV0YCL9_VICFA</name>
<evidence type="ECO:0000313" key="3">
    <source>
        <dbReference type="Proteomes" id="UP001157006"/>
    </source>
</evidence>
<gene>
    <name evidence="2" type="ORF">VFH_U038200</name>
</gene>
<protein>
    <submittedName>
        <fullName evidence="2">Uncharacterized protein</fullName>
    </submittedName>
</protein>
<dbReference type="EMBL" id="CATIWC010000920">
    <property type="protein sequence ID" value="CAI8583676.1"/>
    <property type="molecule type" value="Genomic_DNA"/>
</dbReference>
<comment type="caution">
    <text evidence="2">The sequence shown here is derived from an EMBL/GenBank/DDBJ whole genome shotgun (WGS) entry which is preliminary data.</text>
</comment>
<accession>A0AAV0YCL9</accession>
<dbReference type="Proteomes" id="UP001157006">
    <property type="component" value="Unassembled WGS sequence"/>
</dbReference>